<accession>A0A328JQC8</accession>
<sequence>MHKSFTADPTGAVDVFLYTSAAFKNLENDPFPSARATAKALGFTASAGQVAMIPGEGGTLAKVLFGLGKGEDALAVATLSGKLPKGTYRIAEAGGLPFEQVVAGWADGAYRFDRYLKDRAKPPRLLIPEGEDADALSREADACALLRDLVNTPAQDMGPQHVEGAIAEIADKFGAKLTTIVGDDLLTENYPMVHAVGRAATYAPRFMELEWGDPSNTRIALVGKGVTFDSGGLDLKPGSGMRIMKKDMGGSAHVIALAQLIMSANLPVHLKLYVPSVENAVAGDSFRPGDVLTSRKGLTVEIDNTDAEGRLILADALTRACEEKPDVLIDFATLTGAARVALGPDLAPYYTDDETMAEAIEAGSQVSGDPVWRMPLWDPYLADLQSPIADLVNSGGRFAGSITAALFLKQFVDAPSWTHLDVWAWRLGKYGRPEGAAACGLRAIWKTLQNRYSA</sequence>
<accession>A0A062TZI0</accession>
<keyword evidence="4" id="KW-0378">Hydrolase</keyword>
<evidence type="ECO:0000256" key="2">
    <source>
        <dbReference type="ARBA" id="ARBA00022438"/>
    </source>
</evidence>
<dbReference type="InterPro" id="IPR011356">
    <property type="entry name" value="Leucine_aapep/pepB"/>
</dbReference>
<dbReference type="InterPro" id="IPR043472">
    <property type="entry name" value="Macro_dom-like"/>
</dbReference>
<comment type="similarity">
    <text evidence="1">Belongs to the peptidase M17 family.</text>
</comment>
<dbReference type="CDD" id="cd00433">
    <property type="entry name" value="Peptidase_M17"/>
    <property type="match status" value="1"/>
</dbReference>
<gene>
    <name evidence="7" type="ORF">HY3_03685</name>
</gene>
<evidence type="ECO:0000256" key="1">
    <source>
        <dbReference type="ARBA" id="ARBA00009528"/>
    </source>
</evidence>
<dbReference type="GO" id="GO:0006508">
    <property type="term" value="P:proteolysis"/>
    <property type="evidence" value="ECO:0007669"/>
    <property type="project" value="UniProtKB-KW"/>
</dbReference>
<dbReference type="AlphaFoldDB" id="A0A062TZI0"/>
<dbReference type="GO" id="GO:0005737">
    <property type="term" value="C:cytoplasm"/>
    <property type="evidence" value="ECO:0007669"/>
    <property type="project" value="InterPro"/>
</dbReference>
<dbReference type="SUPFAM" id="SSF53187">
    <property type="entry name" value="Zn-dependent exopeptidases"/>
    <property type="match status" value="1"/>
</dbReference>
<evidence type="ECO:0000313" key="7">
    <source>
        <dbReference type="EMBL" id="RAN31685.1"/>
    </source>
</evidence>
<proteinExistence type="inferred from homology"/>
<evidence type="ECO:0000259" key="6">
    <source>
        <dbReference type="PROSITE" id="PS00631"/>
    </source>
</evidence>
<organism evidence="7 8">
    <name type="scientific">Hyphomonas pacifica</name>
    <dbReference type="NCBI Taxonomy" id="1280941"/>
    <lineage>
        <taxon>Bacteria</taxon>
        <taxon>Pseudomonadati</taxon>
        <taxon>Pseudomonadota</taxon>
        <taxon>Alphaproteobacteria</taxon>
        <taxon>Hyphomonadales</taxon>
        <taxon>Hyphomonadaceae</taxon>
        <taxon>Hyphomonas</taxon>
    </lineage>
</organism>
<dbReference type="eggNOG" id="COG0260">
    <property type="taxonomic scope" value="Bacteria"/>
</dbReference>
<keyword evidence="2" id="KW-0031">Aminopeptidase</keyword>
<dbReference type="GO" id="GO:0030145">
    <property type="term" value="F:manganese ion binding"/>
    <property type="evidence" value="ECO:0007669"/>
    <property type="project" value="InterPro"/>
</dbReference>
<evidence type="ECO:0000256" key="4">
    <source>
        <dbReference type="ARBA" id="ARBA00022801"/>
    </source>
</evidence>
<dbReference type="STRING" id="1280941.HY2_03990"/>
<keyword evidence="5" id="KW-0464">Manganese</keyword>
<dbReference type="Gene3D" id="3.40.220.10">
    <property type="entry name" value="Leucine Aminopeptidase, subunit E, domain 1"/>
    <property type="match status" value="1"/>
</dbReference>
<reference evidence="7 8" key="1">
    <citation type="submission" date="2013-04" db="EMBL/GenBank/DDBJ databases">
        <title>Hyphomonas sp. T24B3 Genome Sequencing.</title>
        <authorList>
            <person name="Lai Q."/>
            <person name="Shao Z."/>
        </authorList>
    </citation>
    <scope>NUCLEOTIDE SEQUENCE [LARGE SCALE GENOMIC DNA]</scope>
    <source>
        <strain evidence="7 8">T24B3</strain>
    </source>
</reference>
<name>A0A062TZI0_9PROT</name>
<dbReference type="Gene3D" id="3.40.630.10">
    <property type="entry name" value="Zn peptidases"/>
    <property type="match status" value="1"/>
</dbReference>
<dbReference type="Pfam" id="PF00883">
    <property type="entry name" value="Peptidase_M17"/>
    <property type="match status" value="1"/>
</dbReference>
<protein>
    <recommendedName>
        <fullName evidence="6">Cytosol aminopeptidase domain-containing protein</fullName>
    </recommendedName>
</protein>
<feature type="domain" description="Cytosol aminopeptidase" evidence="6">
    <location>
        <begin position="304"/>
        <end position="311"/>
    </location>
</feature>
<dbReference type="PANTHER" id="PTHR11963:SF20">
    <property type="entry name" value="PEPTIDASE B"/>
    <property type="match status" value="1"/>
</dbReference>
<keyword evidence="3" id="KW-0645">Protease</keyword>
<dbReference type="PRINTS" id="PR00481">
    <property type="entry name" value="LAMNOPPTDASE"/>
</dbReference>
<keyword evidence="8" id="KW-1185">Reference proteome</keyword>
<dbReference type="Pfam" id="PF21337">
    <property type="entry name" value="Peptidase_M17_N_1"/>
    <property type="match status" value="1"/>
</dbReference>
<comment type="caution">
    <text evidence="7">The sequence shown here is derived from an EMBL/GenBank/DDBJ whole genome shotgun (WGS) entry which is preliminary data.</text>
</comment>
<evidence type="ECO:0000256" key="3">
    <source>
        <dbReference type="ARBA" id="ARBA00022670"/>
    </source>
</evidence>
<dbReference type="RefSeq" id="WP_034828261.1">
    <property type="nucleotide sequence ID" value="NZ_AWFA01000045.1"/>
</dbReference>
<evidence type="ECO:0000313" key="8">
    <source>
        <dbReference type="Proteomes" id="UP000249123"/>
    </source>
</evidence>
<dbReference type="InterPro" id="IPR048816">
    <property type="entry name" value="Peptidase_M17_N_1"/>
</dbReference>
<dbReference type="PANTHER" id="PTHR11963">
    <property type="entry name" value="LEUCINE AMINOPEPTIDASE-RELATED"/>
    <property type="match status" value="1"/>
</dbReference>
<dbReference type="OrthoDB" id="9809354at2"/>
<dbReference type="EMBL" id="AWFB01000045">
    <property type="protein sequence ID" value="RAN31685.1"/>
    <property type="molecule type" value="Genomic_DNA"/>
</dbReference>
<dbReference type="PROSITE" id="PS00631">
    <property type="entry name" value="CYTOSOL_AP"/>
    <property type="match status" value="1"/>
</dbReference>
<dbReference type="InterPro" id="IPR000819">
    <property type="entry name" value="Peptidase_M17_C"/>
</dbReference>
<dbReference type="GO" id="GO:0070006">
    <property type="term" value="F:metalloaminopeptidase activity"/>
    <property type="evidence" value="ECO:0007669"/>
    <property type="project" value="InterPro"/>
</dbReference>
<dbReference type="Proteomes" id="UP000249123">
    <property type="component" value="Unassembled WGS sequence"/>
</dbReference>
<evidence type="ECO:0000256" key="5">
    <source>
        <dbReference type="ARBA" id="ARBA00023211"/>
    </source>
</evidence>